<dbReference type="PROSITE" id="PS50026">
    <property type="entry name" value="EGF_3"/>
    <property type="match status" value="2"/>
</dbReference>
<dbReference type="PROSITE" id="PS00615">
    <property type="entry name" value="C_TYPE_LECTIN_1"/>
    <property type="match status" value="1"/>
</dbReference>
<dbReference type="OMA" id="RIACIDR"/>
<keyword evidence="2" id="KW-0964">Secreted</keyword>
<name>H3AXT5_LATCH</name>
<evidence type="ECO:0000256" key="5">
    <source>
        <dbReference type="ARBA" id="ARBA00022729"/>
    </source>
</evidence>
<dbReference type="InterPro" id="IPR018097">
    <property type="entry name" value="EGF_Ca-bd_CS"/>
</dbReference>
<dbReference type="FunFam" id="2.10.70.10:FF:000003">
    <property type="entry name" value="Versican core protein"/>
    <property type="match status" value="1"/>
</dbReference>
<dbReference type="InterPro" id="IPR000436">
    <property type="entry name" value="Sushi_SCR_CCP_dom"/>
</dbReference>
<evidence type="ECO:0000259" key="12">
    <source>
        <dbReference type="PROSITE" id="PS50026"/>
    </source>
</evidence>
<dbReference type="eggNOG" id="ENOG502QQ78">
    <property type="taxonomic scope" value="Eukaryota"/>
</dbReference>
<keyword evidence="7" id="KW-0106">Calcium</keyword>
<feature type="domain" description="Sushi" evidence="14">
    <location>
        <begin position="206"/>
        <end position="266"/>
    </location>
</feature>
<dbReference type="Pfam" id="PF00084">
    <property type="entry name" value="Sushi"/>
    <property type="match status" value="1"/>
</dbReference>
<evidence type="ECO:0000313" key="16">
    <source>
        <dbReference type="Proteomes" id="UP000008672"/>
    </source>
</evidence>
<comment type="caution">
    <text evidence="10">Lacks conserved residue(s) required for the propagation of feature annotation.</text>
</comment>
<organism evidence="15 16">
    <name type="scientific">Latimeria chalumnae</name>
    <name type="common">Coelacanth</name>
    <dbReference type="NCBI Taxonomy" id="7897"/>
    <lineage>
        <taxon>Eukaryota</taxon>
        <taxon>Metazoa</taxon>
        <taxon>Chordata</taxon>
        <taxon>Craniata</taxon>
        <taxon>Vertebrata</taxon>
        <taxon>Euteleostomi</taxon>
        <taxon>Coelacanthiformes</taxon>
        <taxon>Coelacanthidae</taxon>
        <taxon>Latimeria</taxon>
    </lineage>
</organism>
<dbReference type="Ensembl" id="ENSLACT00000014556.1">
    <property type="protein sequence ID" value="ENSLACP00000014456.1"/>
    <property type="gene ID" value="ENSLACG00000012721.1"/>
</dbReference>
<evidence type="ECO:0000256" key="8">
    <source>
        <dbReference type="ARBA" id="ARBA00023157"/>
    </source>
</evidence>
<dbReference type="Pfam" id="PF00059">
    <property type="entry name" value="Lectin_C"/>
    <property type="match status" value="1"/>
</dbReference>
<keyword evidence="8 10" id="KW-1015">Disulfide bond</keyword>
<evidence type="ECO:0008006" key="17">
    <source>
        <dbReference type="Google" id="ProtNLM"/>
    </source>
</evidence>
<dbReference type="PROSITE" id="PS50923">
    <property type="entry name" value="SUSHI"/>
    <property type="match status" value="1"/>
</dbReference>
<dbReference type="InterPro" id="IPR000742">
    <property type="entry name" value="EGF"/>
</dbReference>
<dbReference type="Pfam" id="PF00008">
    <property type="entry name" value="EGF"/>
    <property type="match status" value="1"/>
</dbReference>
<keyword evidence="3 10" id="KW-0245">EGF-like domain</keyword>
<dbReference type="GeneTree" id="ENSGT00940000158649"/>
<dbReference type="InterPro" id="IPR016187">
    <property type="entry name" value="CTDL_fold"/>
</dbReference>
<dbReference type="GO" id="GO:0005509">
    <property type="term" value="F:calcium ion binding"/>
    <property type="evidence" value="ECO:0007669"/>
    <property type="project" value="InterPro"/>
</dbReference>
<dbReference type="Gene3D" id="2.10.25.10">
    <property type="entry name" value="Laminin"/>
    <property type="match status" value="2"/>
</dbReference>
<dbReference type="PROSITE" id="PS01187">
    <property type="entry name" value="EGF_CA"/>
    <property type="match status" value="1"/>
</dbReference>
<evidence type="ECO:0000256" key="9">
    <source>
        <dbReference type="ARBA" id="ARBA00023180"/>
    </source>
</evidence>
<evidence type="ECO:0000313" key="15">
    <source>
        <dbReference type="Ensembl" id="ENSLACP00000014456.1"/>
    </source>
</evidence>
<keyword evidence="4 11" id="KW-0768">Sushi</keyword>
<keyword evidence="9" id="KW-0325">Glycoprotein</keyword>
<feature type="domain" description="EGF-like" evidence="12">
    <location>
        <begin position="1"/>
        <end position="37"/>
    </location>
</feature>
<dbReference type="CDD" id="cd00033">
    <property type="entry name" value="CCP"/>
    <property type="match status" value="1"/>
</dbReference>
<dbReference type="Gene3D" id="2.10.70.10">
    <property type="entry name" value="Complement Module, domain 1"/>
    <property type="match status" value="1"/>
</dbReference>
<dbReference type="InterPro" id="IPR000152">
    <property type="entry name" value="EGF-type_Asp/Asn_hydroxyl_site"/>
</dbReference>
<dbReference type="InterPro" id="IPR013032">
    <property type="entry name" value="EGF-like_CS"/>
</dbReference>
<dbReference type="SMART" id="SM00034">
    <property type="entry name" value="CLECT"/>
    <property type="match status" value="1"/>
</dbReference>
<evidence type="ECO:0000256" key="4">
    <source>
        <dbReference type="ARBA" id="ARBA00022659"/>
    </source>
</evidence>
<feature type="domain" description="C-type lectin" evidence="13">
    <location>
        <begin position="88"/>
        <end position="202"/>
    </location>
</feature>
<comment type="subcellular location">
    <subcellularLocation>
        <location evidence="1">Secreted</location>
    </subcellularLocation>
</comment>
<dbReference type="FunFam" id="2.10.25.10:FF:000006">
    <property type="entry name" value="Versican core protein-like isoform 1"/>
    <property type="match status" value="1"/>
</dbReference>
<evidence type="ECO:0000256" key="7">
    <source>
        <dbReference type="ARBA" id="ARBA00022837"/>
    </source>
</evidence>
<dbReference type="Gene3D" id="3.10.100.10">
    <property type="entry name" value="Mannose-Binding Protein A, subunit A"/>
    <property type="match status" value="1"/>
</dbReference>
<dbReference type="GO" id="GO:0002052">
    <property type="term" value="P:positive regulation of neuroblast proliferation"/>
    <property type="evidence" value="ECO:0007669"/>
    <property type="project" value="TreeGrafter"/>
</dbReference>
<dbReference type="SMART" id="SM00179">
    <property type="entry name" value="EGF_CA"/>
    <property type="match status" value="2"/>
</dbReference>
<dbReference type="EMBL" id="AFYH01102621">
    <property type="status" value="NOT_ANNOTATED_CDS"/>
    <property type="molecule type" value="Genomic_DNA"/>
</dbReference>
<dbReference type="CDD" id="cd00054">
    <property type="entry name" value="EGF_CA"/>
    <property type="match status" value="2"/>
</dbReference>
<dbReference type="SMART" id="SM00181">
    <property type="entry name" value="EGF"/>
    <property type="match status" value="2"/>
</dbReference>
<dbReference type="GO" id="GO:0005615">
    <property type="term" value="C:extracellular space"/>
    <property type="evidence" value="ECO:0007669"/>
    <property type="project" value="TreeGrafter"/>
</dbReference>
<dbReference type="PROSITE" id="PS00010">
    <property type="entry name" value="ASX_HYDROXYL"/>
    <property type="match status" value="1"/>
</dbReference>
<evidence type="ECO:0000256" key="11">
    <source>
        <dbReference type="PROSITE-ProRule" id="PRU00302"/>
    </source>
</evidence>
<dbReference type="PRINTS" id="PR00010">
    <property type="entry name" value="EGFBLOOD"/>
</dbReference>
<dbReference type="PROSITE" id="PS01186">
    <property type="entry name" value="EGF_2"/>
    <property type="match status" value="1"/>
</dbReference>
<protein>
    <recommendedName>
        <fullName evidence="17">Neurocan</fullName>
    </recommendedName>
</protein>
<dbReference type="InterPro" id="IPR001304">
    <property type="entry name" value="C-type_lectin-like"/>
</dbReference>
<dbReference type="InterPro" id="IPR050691">
    <property type="entry name" value="Hyaluronan_bind_Proteoglycan"/>
</dbReference>
<dbReference type="SUPFAM" id="SSF57196">
    <property type="entry name" value="EGF/Laminin"/>
    <property type="match status" value="1"/>
</dbReference>
<accession>H3AXT5</accession>
<evidence type="ECO:0000259" key="14">
    <source>
        <dbReference type="PROSITE" id="PS50923"/>
    </source>
</evidence>
<evidence type="ECO:0000256" key="1">
    <source>
        <dbReference type="ARBA" id="ARBA00004613"/>
    </source>
</evidence>
<dbReference type="FunFam" id="2.10.25.10:FF:000537">
    <property type="entry name" value="Notch 3"/>
    <property type="match status" value="1"/>
</dbReference>
<dbReference type="EMBL" id="AFYH01102620">
    <property type="status" value="NOT_ANNOTATED_CDS"/>
    <property type="molecule type" value="Genomic_DNA"/>
</dbReference>
<reference evidence="15" key="3">
    <citation type="submission" date="2025-09" db="UniProtKB">
        <authorList>
            <consortium name="Ensembl"/>
        </authorList>
    </citation>
    <scope>IDENTIFICATION</scope>
</reference>
<dbReference type="SUPFAM" id="SSF57535">
    <property type="entry name" value="Complement control module/SCR domain"/>
    <property type="match status" value="1"/>
</dbReference>
<dbReference type="SMART" id="SM00032">
    <property type="entry name" value="CCP"/>
    <property type="match status" value="1"/>
</dbReference>
<evidence type="ECO:0000256" key="3">
    <source>
        <dbReference type="ARBA" id="ARBA00022536"/>
    </source>
</evidence>
<keyword evidence="16" id="KW-1185">Reference proteome</keyword>
<dbReference type="PROSITE" id="PS50041">
    <property type="entry name" value="C_TYPE_LECTIN_2"/>
    <property type="match status" value="1"/>
</dbReference>
<proteinExistence type="predicted"/>
<feature type="disulfide bond" evidence="11">
    <location>
        <begin position="237"/>
        <end position="264"/>
    </location>
</feature>
<sequence length="266" mass="30374">EGDPCENNPCLHGGTCQSNGTLYSCTCNPGFTGENCEIDIDDCQFTPCQNGGTCIDEINSFVCLCLPSYGGGRCEKDTEGCEHSWHKFLGQCYRYSSHRRSWEEAEKDCRKHVGHLASIHMPEEQNFIKGLARENTWIGLNDRIVEQDFQWTDSSTLQYENWRENQPDNFFAGGEDCVVLVAHEHGKWNDVPCNYNLPYICKKGTVLCGPPPVVENAFVIGRKKERYSIHSMVRYQCEDGFIQRHVPTLKCRSNGKWDRPKIICTR</sequence>
<dbReference type="Proteomes" id="UP000008672">
    <property type="component" value="Unassembled WGS sequence"/>
</dbReference>
<dbReference type="AlphaFoldDB" id="H3AXT5"/>
<evidence type="ECO:0000256" key="6">
    <source>
        <dbReference type="ARBA" id="ARBA00022737"/>
    </source>
</evidence>
<keyword evidence="6" id="KW-0677">Repeat</keyword>
<dbReference type="GO" id="GO:0072534">
    <property type="term" value="C:perineuronal net"/>
    <property type="evidence" value="ECO:0007669"/>
    <property type="project" value="TreeGrafter"/>
</dbReference>
<dbReference type="GO" id="GO:0010001">
    <property type="term" value="P:glial cell differentiation"/>
    <property type="evidence" value="ECO:0007669"/>
    <property type="project" value="TreeGrafter"/>
</dbReference>
<dbReference type="InterPro" id="IPR016186">
    <property type="entry name" value="C-type_lectin-like/link_sf"/>
</dbReference>
<dbReference type="EMBL" id="AFYH01102619">
    <property type="status" value="NOT_ANNOTATED_CDS"/>
    <property type="molecule type" value="Genomic_DNA"/>
</dbReference>
<dbReference type="GO" id="GO:0045202">
    <property type="term" value="C:synapse"/>
    <property type="evidence" value="ECO:0007669"/>
    <property type="project" value="TreeGrafter"/>
</dbReference>
<dbReference type="PROSITE" id="PS00022">
    <property type="entry name" value="EGF_1"/>
    <property type="match status" value="2"/>
</dbReference>
<dbReference type="InParanoid" id="H3AXT5"/>
<reference evidence="16" key="1">
    <citation type="submission" date="2011-08" db="EMBL/GenBank/DDBJ databases">
        <title>The draft genome of Latimeria chalumnae.</title>
        <authorList>
            <person name="Di Palma F."/>
            <person name="Alfoldi J."/>
            <person name="Johnson J."/>
            <person name="Berlin A."/>
            <person name="Gnerre S."/>
            <person name="Jaffe D."/>
            <person name="MacCallum I."/>
            <person name="Young S."/>
            <person name="Walker B.J."/>
            <person name="Lander E."/>
            <person name="Lindblad-Toh K."/>
        </authorList>
    </citation>
    <scope>NUCLEOTIDE SEQUENCE [LARGE SCALE GENOMIC DNA]</scope>
    <source>
        <strain evidence="16">Wild caught</strain>
    </source>
</reference>
<dbReference type="PANTHER" id="PTHR22804:SF24">
    <property type="entry name" value="NEUROCAN CORE PROTEIN"/>
    <property type="match status" value="1"/>
</dbReference>
<dbReference type="GO" id="GO:0007417">
    <property type="term" value="P:central nervous system development"/>
    <property type="evidence" value="ECO:0007669"/>
    <property type="project" value="TreeGrafter"/>
</dbReference>
<dbReference type="GO" id="GO:0001501">
    <property type="term" value="P:skeletal system development"/>
    <property type="evidence" value="ECO:0007669"/>
    <property type="project" value="TreeGrafter"/>
</dbReference>
<keyword evidence="5" id="KW-0732">Signal</keyword>
<dbReference type="FunFam" id="3.10.100.10:FF:000003">
    <property type="entry name" value="Versican core protein"/>
    <property type="match status" value="1"/>
</dbReference>
<dbReference type="Pfam" id="PF12661">
    <property type="entry name" value="hEGF"/>
    <property type="match status" value="1"/>
</dbReference>
<dbReference type="InterPro" id="IPR035976">
    <property type="entry name" value="Sushi/SCR/CCP_sf"/>
</dbReference>
<feature type="disulfide bond" evidence="11">
    <location>
        <begin position="208"/>
        <end position="251"/>
    </location>
</feature>
<evidence type="ECO:0000256" key="10">
    <source>
        <dbReference type="PROSITE-ProRule" id="PRU00076"/>
    </source>
</evidence>
<evidence type="ECO:0000259" key="13">
    <source>
        <dbReference type="PROSITE" id="PS50041"/>
    </source>
</evidence>
<dbReference type="InterPro" id="IPR018378">
    <property type="entry name" value="C-type_lectin_CS"/>
</dbReference>
<feature type="disulfide bond" evidence="10">
    <location>
        <begin position="27"/>
        <end position="36"/>
    </location>
</feature>
<feature type="domain" description="EGF-like" evidence="12">
    <location>
        <begin position="39"/>
        <end position="75"/>
    </location>
</feature>
<dbReference type="InterPro" id="IPR001881">
    <property type="entry name" value="EGF-like_Ca-bd_dom"/>
</dbReference>
<evidence type="ECO:0000256" key="2">
    <source>
        <dbReference type="ARBA" id="ARBA00022525"/>
    </source>
</evidence>
<dbReference type="STRING" id="7897.ENSLACP00000014456"/>
<reference evidence="15" key="2">
    <citation type="submission" date="2025-08" db="UniProtKB">
        <authorList>
            <consortium name="Ensembl"/>
        </authorList>
    </citation>
    <scope>IDENTIFICATION</scope>
</reference>
<dbReference type="SUPFAM" id="SSF56436">
    <property type="entry name" value="C-type lectin-like"/>
    <property type="match status" value="1"/>
</dbReference>
<feature type="disulfide bond" evidence="10">
    <location>
        <begin position="65"/>
        <end position="74"/>
    </location>
</feature>
<dbReference type="PANTHER" id="PTHR22804">
    <property type="entry name" value="AGGRECAN/VERSICAN PROTEOGLYCAN"/>
    <property type="match status" value="1"/>
</dbReference>